<evidence type="ECO:0000256" key="1">
    <source>
        <dbReference type="ARBA" id="ARBA00004123"/>
    </source>
</evidence>
<dbReference type="InterPro" id="IPR006600">
    <property type="entry name" value="HTH_CenpB_DNA-bd_dom"/>
</dbReference>
<accession>A0A2S2NVD0</accession>
<dbReference type="Pfam" id="PF03221">
    <property type="entry name" value="HTH_Tnp_Tc5"/>
    <property type="match status" value="1"/>
</dbReference>
<sequence length="501" mass="57914">MASKRKTLCVDQKVSLIRAIEKGEKKSDVGKRFGFSPSTVATIWKNKDKILQAETERSSCKRIRKPKFEDLDQAMLTWFHKQCSNNVPISGPVLKTKAEHFAQQFGIIDFKASEGWLGKFKQRHNITYGKISREALNVDLNVANSWLINVCPKLNEKYTPEDIFNAGETGIYYRLTPDKTLKFKGEKCVGSNLSKERITVFVAANMSGTEKRKIMVIGKSKNPRCFKNIKRLPVTYKANKSAWMTSILFEEEIRKWDAELKGRKILLIVDNCPAHPNLSNLMNIEMTFFPANTTSIMQPMDLSFIKSLKGHYRKKILMEIIESDGNASINMLDTVNFLSKAWEEVTAETIRHSFRHVGLLSNLNNTEEKEKEQFEKDDISLSEWIIQSNTPHTFTPEDLQNYVEIDENLVTTILLTDEEILNAATKGEEEQKEYEEEEQPDEVVIPSIQQALDAAKLLEKYLLFHEDDPKLSQNMEQIHRKIQKKYWQNKQVQIKKTDYFK</sequence>
<dbReference type="EMBL" id="GGMR01008478">
    <property type="protein sequence ID" value="MBY21097.1"/>
    <property type="molecule type" value="Transcribed_RNA"/>
</dbReference>
<comment type="subcellular location">
    <subcellularLocation>
        <location evidence="1">Nucleus</location>
    </subcellularLocation>
</comment>
<keyword evidence="3" id="KW-0539">Nucleus</keyword>
<proteinExistence type="predicted"/>
<dbReference type="Gene3D" id="3.30.420.10">
    <property type="entry name" value="Ribonuclease H-like superfamily/Ribonuclease H"/>
    <property type="match status" value="1"/>
</dbReference>
<dbReference type="InterPro" id="IPR009057">
    <property type="entry name" value="Homeodomain-like_sf"/>
</dbReference>
<reference evidence="5" key="1">
    <citation type="submission" date="2018-04" db="EMBL/GenBank/DDBJ databases">
        <title>Transcriptome of Schizaphis graminum biotype I.</title>
        <authorList>
            <person name="Scully E.D."/>
            <person name="Geib S.M."/>
            <person name="Palmer N.A."/>
            <person name="Koch K."/>
            <person name="Bradshaw J."/>
            <person name="Heng-Moss T."/>
            <person name="Sarath G."/>
        </authorList>
    </citation>
    <scope>NUCLEOTIDE SEQUENCE</scope>
</reference>
<dbReference type="PANTHER" id="PTHR19303:SF73">
    <property type="entry name" value="PROTEIN PDC2"/>
    <property type="match status" value="1"/>
</dbReference>
<dbReference type="GO" id="GO:0005634">
    <property type="term" value="C:nucleus"/>
    <property type="evidence" value="ECO:0007669"/>
    <property type="project" value="UniProtKB-SubCell"/>
</dbReference>
<dbReference type="Pfam" id="PF04218">
    <property type="entry name" value="CENP-B_N"/>
    <property type="match status" value="1"/>
</dbReference>
<dbReference type="InterPro" id="IPR036397">
    <property type="entry name" value="RNaseH_sf"/>
</dbReference>
<dbReference type="InterPro" id="IPR007889">
    <property type="entry name" value="HTH_Psq"/>
</dbReference>
<organism evidence="5">
    <name type="scientific">Schizaphis graminum</name>
    <name type="common">Green bug aphid</name>
    <dbReference type="NCBI Taxonomy" id="13262"/>
    <lineage>
        <taxon>Eukaryota</taxon>
        <taxon>Metazoa</taxon>
        <taxon>Ecdysozoa</taxon>
        <taxon>Arthropoda</taxon>
        <taxon>Hexapoda</taxon>
        <taxon>Insecta</taxon>
        <taxon>Pterygota</taxon>
        <taxon>Neoptera</taxon>
        <taxon>Paraneoptera</taxon>
        <taxon>Hemiptera</taxon>
        <taxon>Sternorrhyncha</taxon>
        <taxon>Aphidomorpha</taxon>
        <taxon>Aphidoidea</taxon>
        <taxon>Aphididae</taxon>
        <taxon>Aphidini</taxon>
        <taxon>Schizaphis</taxon>
    </lineage>
</organism>
<dbReference type="Gene3D" id="1.10.10.60">
    <property type="entry name" value="Homeodomain-like"/>
    <property type="match status" value="2"/>
</dbReference>
<evidence type="ECO:0000259" key="4">
    <source>
        <dbReference type="PROSITE" id="PS51253"/>
    </source>
</evidence>
<dbReference type="Pfam" id="PF03184">
    <property type="entry name" value="DDE_1"/>
    <property type="match status" value="1"/>
</dbReference>
<name>A0A2S2NVD0_SCHGA</name>
<dbReference type="SUPFAM" id="SSF46689">
    <property type="entry name" value="Homeodomain-like"/>
    <property type="match status" value="2"/>
</dbReference>
<dbReference type="AlphaFoldDB" id="A0A2S2NVD0"/>
<evidence type="ECO:0000256" key="2">
    <source>
        <dbReference type="ARBA" id="ARBA00023125"/>
    </source>
</evidence>
<keyword evidence="2" id="KW-0238">DNA-binding</keyword>
<evidence type="ECO:0000256" key="3">
    <source>
        <dbReference type="ARBA" id="ARBA00023242"/>
    </source>
</evidence>
<feature type="domain" description="HTH CENPB-type" evidence="4">
    <location>
        <begin position="59"/>
        <end position="130"/>
    </location>
</feature>
<dbReference type="PANTHER" id="PTHR19303">
    <property type="entry name" value="TRANSPOSON"/>
    <property type="match status" value="1"/>
</dbReference>
<dbReference type="SMART" id="SM00674">
    <property type="entry name" value="CENPB"/>
    <property type="match status" value="1"/>
</dbReference>
<evidence type="ECO:0000313" key="5">
    <source>
        <dbReference type="EMBL" id="MBY21097.1"/>
    </source>
</evidence>
<dbReference type="InterPro" id="IPR004875">
    <property type="entry name" value="DDE_SF_endonuclease_dom"/>
</dbReference>
<dbReference type="PROSITE" id="PS51253">
    <property type="entry name" value="HTH_CENPB"/>
    <property type="match status" value="1"/>
</dbReference>
<dbReference type="InterPro" id="IPR050863">
    <property type="entry name" value="CenT-Element_Derived"/>
</dbReference>
<protein>
    <submittedName>
        <fullName evidence="5">Tigger transposable element-derived protein 4</fullName>
    </submittedName>
</protein>
<gene>
    <name evidence="5" type="primary">Tigd4_5</name>
    <name evidence="5" type="ORF">g.98865</name>
</gene>
<dbReference type="GO" id="GO:0003677">
    <property type="term" value="F:DNA binding"/>
    <property type="evidence" value="ECO:0007669"/>
    <property type="project" value="UniProtKB-KW"/>
</dbReference>